<keyword evidence="1" id="KW-0472">Membrane</keyword>
<evidence type="ECO:0000256" key="1">
    <source>
        <dbReference type="SAM" id="Phobius"/>
    </source>
</evidence>
<keyword evidence="1" id="KW-0812">Transmembrane</keyword>
<feature type="transmembrane region" description="Helical" evidence="1">
    <location>
        <begin position="37"/>
        <end position="53"/>
    </location>
</feature>
<feature type="transmembrane region" description="Helical" evidence="1">
    <location>
        <begin position="6"/>
        <end position="25"/>
    </location>
</feature>
<protein>
    <submittedName>
        <fullName evidence="2">Uncharacterized protein</fullName>
    </submittedName>
</protein>
<accession>X1I864</accession>
<sequence length="54" mass="5689">MFLAGIIIAAIGTAGVFTAVGMEVATREPIYKIFMKIFPWVIGVGFILMALGAA</sequence>
<reference evidence="2" key="1">
    <citation type="journal article" date="2014" name="Front. Microbiol.">
        <title>High frequency of phylogenetically diverse reductive dehalogenase-homologous genes in deep subseafloor sedimentary metagenomes.</title>
        <authorList>
            <person name="Kawai M."/>
            <person name="Futagami T."/>
            <person name="Toyoda A."/>
            <person name="Takaki Y."/>
            <person name="Nishi S."/>
            <person name="Hori S."/>
            <person name="Arai W."/>
            <person name="Tsubouchi T."/>
            <person name="Morono Y."/>
            <person name="Uchiyama I."/>
            <person name="Ito T."/>
            <person name="Fujiyama A."/>
            <person name="Inagaki F."/>
            <person name="Takami H."/>
        </authorList>
    </citation>
    <scope>NUCLEOTIDE SEQUENCE</scope>
    <source>
        <strain evidence="2">Expedition CK06-06</strain>
    </source>
</reference>
<keyword evidence="1" id="KW-1133">Transmembrane helix</keyword>
<proteinExistence type="predicted"/>
<dbReference type="EMBL" id="BARU01043100">
    <property type="protein sequence ID" value="GAH77897.1"/>
    <property type="molecule type" value="Genomic_DNA"/>
</dbReference>
<gene>
    <name evidence="2" type="ORF">S03H2_66066</name>
</gene>
<dbReference type="AlphaFoldDB" id="X1I864"/>
<name>X1I864_9ZZZZ</name>
<organism evidence="2">
    <name type="scientific">marine sediment metagenome</name>
    <dbReference type="NCBI Taxonomy" id="412755"/>
    <lineage>
        <taxon>unclassified sequences</taxon>
        <taxon>metagenomes</taxon>
        <taxon>ecological metagenomes</taxon>
    </lineage>
</organism>
<evidence type="ECO:0000313" key="2">
    <source>
        <dbReference type="EMBL" id="GAH77897.1"/>
    </source>
</evidence>
<comment type="caution">
    <text evidence="2">The sequence shown here is derived from an EMBL/GenBank/DDBJ whole genome shotgun (WGS) entry which is preliminary data.</text>
</comment>